<feature type="region of interest" description="Disordered" evidence="2">
    <location>
        <begin position="1"/>
        <end position="22"/>
    </location>
</feature>
<sequence length="52" mass="6154">MSREDYQQKLADEARVQPQTHKKMYKSKKRWVIAGMTALAVERTMKDSDLRV</sequence>
<dbReference type="Proteomes" id="UP000650485">
    <property type="component" value="Unassembled WGS sequence"/>
</dbReference>
<comment type="caution">
    <text evidence="3">The sequence shown here is derived from an EMBL/GenBank/DDBJ whole genome shotgun (WGS) entry which is preliminary data.</text>
</comment>
<keyword evidence="1" id="KW-0732">Signal</keyword>
<name>A0A923NEJ5_WEICO</name>
<gene>
    <name evidence="3" type="ORF">H7R52_02965</name>
</gene>
<organism evidence="3 4">
    <name type="scientific">Weissella confusa</name>
    <name type="common">Lactobacillus confusus</name>
    <dbReference type="NCBI Taxonomy" id="1583"/>
    <lineage>
        <taxon>Bacteria</taxon>
        <taxon>Bacillati</taxon>
        <taxon>Bacillota</taxon>
        <taxon>Bacilli</taxon>
        <taxon>Lactobacillales</taxon>
        <taxon>Lactobacillaceae</taxon>
        <taxon>Weissella</taxon>
    </lineage>
</organism>
<proteinExistence type="predicted"/>
<accession>A0A923NEJ5</accession>
<evidence type="ECO:0000256" key="2">
    <source>
        <dbReference type="SAM" id="MobiDB-lite"/>
    </source>
</evidence>
<evidence type="ECO:0000313" key="3">
    <source>
        <dbReference type="EMBL" id="MBC6498301.1"/>
    </source>
</evidence>
<dbReference type="EMBL" id="JACSZT010000003">
    <property type="protein sequence ID" value="MBC6498301.1"/>
    <property type="molecule type" value="Genomic_DNA"/>
</dbReference>
<dbReference type="NCBIfam" id="TIGR03715">
    <property type="entry name" value="KxYKxGKxW"/>
    <property type="match status" value="1"/>
</dbReference>
<feature type="compositionally biased region" description="Basic and acidic residues" evidence="2">
    <location>
        <begin position="1"/>
        <end position="15"/>
    </location>
</feature>
<reference evidence="3" key="1">
    <citation type="submission" date="2020-08" db="EMBL/GenBank/DDBJ databases">
        <title>Complete genome sequence of Weissella confusa strain FS54 provides insights into metabolic potential.</title>
        <authorList>
            <person name="Fhoula I."/>
            <person name="Najjari A."/>
            <person name="Lekired A."/>
            <person name="Bessrour-Aouam N."/>
            <person name="Jaballah S."/>
            <person name="Klibi N."/>
            <person name="Ouzari H.-I."/>
        </authorList>
    </citation>
    <scope>NUCLEOTIDE SEQUENCE</scope>
    <source>
        <strain evidence="3">FS54</strain>
    </source>
</reference>
<protein>
    <submittedName>
        <fullName evidence="3">KxYKxGKxW signal peptide domain-containing protein</fullName>
    </submittedName>
</protein>
<dbReference type="AlphaFoldDB" id="A0A923NEJ5"/>
<dbReference type="InterPro" id="IPR022263">
    <property type="entry name" value="KxYKxGKxW"/>
</dbReference>
<dbReference type="Pfam" id="PF19258">
    <property type="entry name" value="KxYKxGKxW_sig"/>
    <property type="match status" value="1"/>
</dbReference>
<evidence type="ECO:0000313" key="4">
    <source>
        <dbReference type="Proteomes" id="UP000650485"/>
    </source>
</evidence>
<evidence type="ECO:0000256" key="1">
    <source>
        <dbReference type="ARBA" id="ARBA00022729"/>
    </source>
</evidence>